<evidence type="ECO:0000313" key="2">
    <source>
        <dbReference type="EnsemblMetazoa" id="AALFPA23_003890.P4544"/>
    </source>
</evidence>
<dbReference type="EnsemblMetazoa" id="AALFPA23_003890.R4544">
    <property type="protein sequence ID" value="AALFPA23_003890.P4544"/>
    <property type="gene ID" value="AALFPA23_003890"/>
</dbReference>
<evidence type="ECO:0000313" key="3">
    <source>
        <dbReference type="Proteomes" id="UP000069940"/>
    </source>
</evidence>
<accession>A0ABM1XY07</accession>
<feature type="compositionally biased region" description="Acidic residues" evidence="1">
    <location>
        <begin position="113"/>
        <end position="123"/>
    </location>
</feature>
<name>A0ABM1XY07_AEDAL</name>
<dbReference type="Proteomes" id="UP000069940">
    <property type="component" value="Unassembled WGS sequence"/>
</dbReference>
<keyword evidence="3" id="KW-1185">Reference proteome</keyword>
<organism evidence="2 3">
    <name type="scientific">Aedes albopictus</name>
    <name type="common">Asian tiger mosquito</name>
    <name type="synonym">Stegomyia albopicta</name>
    <dbReference type="NCBI Taxonomy" id="7160"/>
    <lineage>
        <taxon>Eukaryota</taxon>
        <taxon>Metazoa</taxon>
        <taxon>Ecdysozoa</taxon>
        <taxon>Arthropoda</taxon>
        <taxon>Hexapoda</taxon>
        <taxon>Insecta</taxon>
        <taxon>Pterygota</taxon>
        <taxon>Neoptera</taxon>
        <taxon>Endopterygota</taxon>
        <taxon>Diptera</taxon>
        <taxon>Nematocera</taxon>
        <taxon>Culicoidea</taxon>
        <taxon>Culicidae</taxon>
        <taxon>Culicinae</taxon>
        <taxon>Aedini</taxon>
        <taxon>Aedes</taxon>
        <taxon>Stegomyia</taxon>
    </lineage>
</organism>
<dbReference type="GeneID" id="115265865"/>
<proteinExistence type="predicted"/>
<evidence type="ECO:0000256" key="1">
    <source>
        <dbReference type="SAM" id="MobiDB-lite"/>
    </source>
</evidence>
<reference evidence="2" key="2">
    <citation type="submission" date="2025-05" db="UniProtKB">
        <authorList>
            <consortium name="EnsemblMetazoa"/>
        </authorList>
    </citation>
    <scope>IDENTIFICATION</scope>
    <source>
        <strain evidence="2">Foshan</strain>
    </source>
</reference>
<reference evidence="3" key="1">
    <citation type="journal article" date="2015" name="Proc. Natl. Acad. Sci. U.S.A.">
        <title>Genome sequence of the Asian Tiger mosquito, Aedes albopictus, reveals insights into its biology, genetics, and evolution.</title>
        <authorList>
            <person name="Chen X.G."/>
            <person name="Jiang X."/>
            <person name="Gu J."/>
            <person name="Xu M."/>
            <person name="Wu Y."/>
            <person name="Deng Y."/>
            <person name="Zhang C."/>
            <person name="Bonizzoni M."/>
            <person name="Dermauw W."/>
            <person name="Vontas J."/>
            <person name="Armbruster P."/>
            <person name="Huang X."/>
            <person name="Yang Y."/>
            <person name="Zhang H."/>
            <person name="He W."/>
            <person name="Peng H."/>
            <person name="Liu Y."/>
            <person name="Wu K."/>
            <person name="Chen J."/>
            <person name="Lirakis M."/>
            <person name="Topalis P."/>
            <person name="Van Leeuwen T."/>
            <person name="Hall A.B."/>
            <person name="Jiang X."/>
            <person name="Thorpe C."/>
            <person name="Mueller R.L."/>
            <person name="Sun C."/>
            <person name="Waterhouse R.M."/>
            <person name="Yan G."/>
            <person name="Tu Z.J."/>
            <person name="Fang X."/>
            <person name="James A.A."/>
        </authorList>
    </citation>
    <scope>NUCLEOTIDE SEQUENCE [LARGE SCALE GENOMIC DNA]</scope>
    <source>
        <strain evidence="3">Foshan</strain>
    </source>
</reference>
<dbReference type="RefSeq" id="XP_062704570.1">
    <property type="nucleotide sequence ID" value="XM_062848586.1"/>
</dbReference>
<feature type="region of interest" description="Disordered" evidence="1">
    <location>
        <begin position="113"/>
        <end position="134"/>
    </location>
</feature>
<sequence length="537" mass="60596">MTVSISSVVRAERNDNVYTANEEQNKTQSRSCTDNQALIFDVDPSMFIHPALPTSNIISVGQFPTNIPDPKPGTSQELTLSILGRGDSITGLHDENLSQQSNQTIIETVTEEQDERLPDEDVESYSPNAVDKRGPSTVMVQKSTKKFASTALKFQCFQINWNKISDHIIGRLRSLQKFSGDNPGQCAPLSLQLSKTDWSGITNSIVDQLRSIDTEIQASTMEKVAKDIVGKYPCLNFLDDDGYGKSQAYVWIKHKMLNRNSYLNRFKQDNGQEKTNSDVRRNRNVRAGTDKAYWEKSSKECSKEILSILARNEPETLTQEFLQASQSYVRYRLDEAKPLKDVLNGFPVLRRKLLLEYHFESATGASAKSLAQYFAAKRSKLIDYSKTQKKAIHLDATSSDVDVFRFLCSLLREKLEDVIISKEIGTKLDGISTDCSGPVLVAIDLGNEKRVYYVFAEQVRLTEGVENVVAAISDLVCVHYVHNFMYMRQISKFLEFVQEYFFKILPVTGSKSSATRKGQQQRVVTRVIKSVAEYCAQ</sequence>
<protein>
    <submittedName>
        <fullName evidence="2">Uncharacterized protein</fullName>
    </submittedName>
</protein>